<comment type="caution">
    <text evidence="1">The sequence shown here is derived from an EMBL/GenBank/DDBJ whole genome shotgun (WGS) entry which is preliminary data.</text>
</comment>
<protein>
    <submittedName>
        <fullName evidence="1">Uncharacterized protein</fullName>
    </submittedName>
</protein>
<dbReference type="AlphaFoldDB" id="A0AAD5MHC2"/>
<name>A0AAD5MHC2_PARTN</name>
<dbReference type="EMBL" id="JAHQIW010003295">
    <property type="protein sequence ID" value="KAJ1358085.1"/>
    <property type="molecule type" value="Genomic_DNA"/>
</dbReference>
<proteinExistence type="predicted"/>
<reference evidence="1" key="1">
    <citation type="submission" date="2021-06" db="EMBL/GenBank/DDBJ databases">
        <title>Parelaphostrongylus tenuis whole genome reference sequence.</title>
        <authorList>
            <person name="Garwood T.J."/>
            <person name="Larsen P.A."/>
            <person name="Fountain-Jones N.M."/>
            <person name="Garbe J.R."/>
            <person name="Macchietto M.G."/>
            <person name="Kania S.A."/>
            <person name="Gerhold R.W."/>
            <person name="Richards J.E."/>
            <person name="Wolf T.M."/>
        </authorList>
    </citation>
    <scope>NUCLEOTIDE SEQUENCE</scope>
    <source>
        <strain evidence="1">MNPRO001-30</strain>
        <tissue evidence="1">Meninges</tissue>
    </source>
</reference>
<dbReference type="Proteomes" id="UP001196413">
    <property type="component" value="Unassembled WGS sequence"/>
</dbReference>
<gene>
    <name evidence="1" type="ORF">KIN20_016395</name>
</gene>
<keyword evidence="2" id="KW-1185">Reference proteome</keyword>
<organism evidence="1 2">
    <name type="scientific">Parelaphostrongylus tenuis</name>
    <name type="common">Meningeal worm</name>
    <dbReference type="NCBI Taxonomy" id="148309"/>
    <lineage>
        <taxon>Eukaryota</taxon>
        <taxon>Metazoa</taxon>
        <taxon>Ecdysozoa</taxon>
        <taxon>Nematoda</taxon>
        <taxon>Chromadorea</taxon>
        <taxon>Rhabditida</taxon>
        <taxon>Rhabditina</taxon>
        <taxon>Rhabditomorpha</taxon>
        <taxon>Strongyloidea</taxon>
        <taxon>Metastrongylidae</taxon>
        <taxon>Parelaphostrongylus</taxon>
    </lineage>
</organism>
<accession>A0AAD5MHC2</accession>
<evidence type="ECO:0000313" key="1">
    <source>
        <dbReference type="EMBL" id="KAJ1358085.1"/>
    </source>
</evidence>
<evidence type="ECO:0000313" key="2">
    <source>
        <dbReference type="Proteomes" id="UP001196413"/>
    </source>
</evidence>
<sequence length="56" mass="6256">MTGWRAAMINLDEVVSHRRTSADTSIVISRLTAEIDMKMLNELVVSVVEVVDNILL</sequence>